<evidence type="ECO:0000256" key="6">
    <source>
        <dbReference type="ARBA" id="ARBA00023136"/>
    </source>
</evidence>
<evidence type="ECO:0000256" key="5">
    <source>
        <dbReference type="ARBA" id="ARBA00022692"/>
    </source>
</evidence>
<keyword evidence="5" id="KW-0812">Transmembrane</keyword>
<feature type="signal peptide" evidence="8">
    <location>
        <begin position="1"/>
        <end position="19"/>
    </location>
</feature>
<reference evidence="9" key="1">
    <citation type="submission" date="2019-04" db="EMBL/GenBank/DDBJ databases">
        <title>Evolution of Biomass-Degrading Anaerobic Consortia Revealed by Metagenomics.</title>
        <authorList>
            <person name="Peng X."/>
        </authorList>
    </citation>
    <scope>NUCLEOTIDE SEQUENCE</scope>
    <source>
        <strain evidence="9">SIG140</strain>
    </source>
</reference>
<keyword evidence="3" id="KW-0813">Transport</keyword>
<evidence type="ECO:0000256" key="4">
    <source>
        <dbReference type="ARBA" id="ARBA00022452"/>
    </source>
</evidence>
<protein>
    <submittedName>
        <fullName evidence="9">TolC family protein</fullName>
    </submittedName>
</protein>
<evidence type="ECO:0000256" key="7">
    <source>
        <dbReference type="ARBA" id="ARBA00023237"/>
    </source>
</evidence>
<dbReference type="PANTHER" id="PTHR30026">
    <property type="entry name" value="OUTER MEMBRANE PROTEIN TOLC"/>
    <property type="match status" value="1"/>
</dbReference>
<sequence length="498" mass="54487">MKKTFGVWLLLMAVLPASAQKVRVSDGTSGTRILSLDSCRQMALRNNKQLGISKLKQDVAENARKSARTKYLPHVSAIGTYEFTSEEVSILNDGQKAALGGLGTFVGGTLQSTLGSLVATLPPAAQMQMAQDMAKVTEGLNQRGQNIVDAFRTDTRNIFAGSVVVTQPVFMGGAIVAMNKMADIGTEMAKNSMDARRHATLYQIDQAYWQVVSLHHKKALAESYLQLVKKFDSDVHKMIDEGVATRSDGLSVDVKVNEAEMTLTKVNDGLVLSRMLLNQLCGLPLNEPVVLQDEQAENIAVVELTPQLDVERAVAHRPELKLLQNTVDLSKQATNVLKAGNLPQVALMGGYAVSNPNVMNGFEKKFAGFWHVGVIVRVPIWNWGDVMYKVRASKGATAIATLELDEAREKIELQVNQTTFKVDEANKKLTMAQKNIQRADENLRTANLGFQEGVISPTVVMEAQTAWLQAQSQKIDAEIDVKLSQVDLQKALGTLDIE</sequence>
<dbReference type="GO" id="GO:0015562">
    <property type="term" value="F:efflux transmembrane transporter activity"/>
    <property type="evidence" value="ECO:0007669"/>
    <property type="project" value="InterPro"/>
</dbReference>
<evidence type="ECO:0000256" key="1">
    <source>
        <dbReference type="ARBA" id="ARBA00004442"/>
    </source>
</evidence>
<dbReference type="EMBL" id="SUYC01000001">
    <property type="protein sequence ID" value="MBE6269424.1"/>
    <property type="molecule type" value="Genomic_DNA"/>
</dbReference>
<dbReference type="Proteomes" id="UP000806522">
    <property type="component" value="Unassembled WGS sequence"/>
</dbReference>
<dbReference type="Pfam" id="PF02321">
    <property type="entry name" value="OEP"/>
    <property type="match status" value="1"/>
</dbReference>
<evidence type="ECO:0000256" key="3">
    <source>
        <dbReference type="ARBA" id="ARBA00022448"/>
    </source>
</evidence>
<comment type="subcellular location">
    <subcellularLocation>
        <location evidence="1">Cell outer membrane</location>
    </subcellularLocation>
</comment>
<keyword evidence="6" id="KW-0472">Membrane</keyword>
<feature type="chain" id="PRO_5038781075" evidence="8">
    <location>
        <begin position="20"/>
        <end position="498"/>
    </location>
</feature>
<keyword evidence="8" id="KW-0732">Signal</keyword>
<evidence type="ECO:0000256" key="2">
    <source>
        <dbReference type="ARBA" id="ARBA00007613"/>
    </source>
</evidence>
<evidence type="ECO:0000313" key="9">
    <source>
        <dbReference type="EMBL" id="MBE6269424.1"/>
    </source>
</evidence>
<dbReference type="AlphaFoldDB" id="A0A9D5P2I6"/>
<comment type="similarity">
    <text evidence="2">Belongs to the outer membrane factor (OMF) (TC 1.B.17) family.</text>
</comment>
<dbReference type="PANTHER" id="PTHR30026:SF20">
    <property type="entry name" value="OUTER MEMBRANE PROTEIN TOLC"/>
    <property type="match status" value="1"/>
</dbReference>
<accession>A0A9D5P2I6</accession>
<dbReference type="GO" id="GO:0009279">
    <property type="term" value="C:cell outer membrane"/>
    <property type="evidence" value="ECO:0007669"/>
    <property type="project" value="UniProtKB-SubCell"/>
</dbReference>
<keyword evidence="4" id="KW-1134">Transmembrane beta strand</keyword>
<dbReference type="GO" id="GO:1990281">
    <property type="term" value="C:efflux pump complex"/>
    <property type="evidence" value="ECO:0007669"/>
    <property type="project" value="TreeGrafter"/>
</dbReference>
<dbReference type="SUPFAM" id="SSF56954">
    <property type="entry name" value="Outer membrane efflux proteins (OEP)"/>
    <property type="match status" value="1"/>
</dbReference>
<gene>
    <name evidence="9" type="ORF">E7101_00495</name>
</gene>
<dbReference type="InterPro" id="IPR003423">
    <property type="entry name" value="OMP_efflux"/>
</dbReference>
<evidence type="ECO:0000313" key="10">
    <source>
        <dbReference type="Proteomes" id="UP000806522"/>
    </source>
</evidence>
<comment type="caution">
    <text evidence="9">The sequence shown here is derived from an EMBL/GenBank/DDBJ whole genome shotgun (WGS) entry which is preliminary data.</text>
</comment>
<keyword evidence="7" id="KW-0998">Cell outer membrane</keyword>
<dbReference type="Gene3D" id="1.20.1600.10">
    <property type="entry name" value="Outer membrane efflux proteins (OEP)"/>
    <property type="match status" value="1"/>
</dbReference>
<dbReference type="GO" id="GO:0015288">
    <property type="term" value="F:porin activity"/>
    <property type="evidence" value="ECO:0007669"/>
    <property type="project" value="TreeGrafter"/>
</dbReference>
<organism evidence="9 10">
    <name type="scientific">Xylanibacter ruminicola</name>
    <name type="common">Prevotella ruminicola</name>
    <dbReference type="NCBI Taxonomy" id="839"/>
    <lineage>
        <taxon>Bacteria</taxon>
        <taxon>Pseudomonadati</taxon>
        <taxon>Bacteroidota</taxon>
        <taxon>Bacteroidia</taxon>
        <taxon>Bacteroidales</taxon>
        <taxon>Prevotellaceae</taxon>
        <taxon>Xylanibacter</taxon>
    </lineage>
</organism>
<dbReference type="InterPro" id="IPR051906">
    <property type="entry name" value="TolC-like"/>
</dbReference>
<name>A0A9D5P2I6_XYLRU</name>
<proteinExistence type="inferred from homology"/>
<evidence type="ECO:0000256" key="8">
    <source>
        <dbReference type="SAM" id="SignalP"/>
    </source>
</evidence>